<dbReference type="VEuPathDB" id="FungiDB:RhiirA1_401494"/>
<accession>A0A2N0R215</accession>
<dbReference type="VEuPathDB" id="FungiDB:RhiirFUN_000427"/>
<feature type="non-terminal residue" evidence="1">
    <location>
        <position position="1"/>
    </location>
</feature>
<reference evidence="1 2" key="2">
    <citation type="submission" date="2017-10" db="EMBL/GenBank/DDBJ databases">
        <title>Genome analyses suggest a sexual origin of heterokaryosis in a supposedly ancient asexual fungus.</title>
        <authorList>
            <person name="Corradi N."/>
            <person name="Sedzielewska K."/>
            <person name="Noel J."/>
            <person name="Charron P."/>
            <person name="Farinelli L."/>
            <person name="Marton T."/>
            <person name="Kruger M."/>
            <person name="Pelin A."/>
            <person name="Brachmann A."/>
            <person name="Corradi N."/>
        </authorList>
    </citation>
    <scope>NUCLEOTIDE SEQUENCE [LARGE SCALE GENOMIC DNA]</scope>
    <source>
        <strain evidence="1 2">A1</strain>
    </source>
</reference>
<dbReference type="EMBL" id="LLXH01001860">
    <property type="protein sequence ID" value="PKC57323.1"/>
    <property type="molecule type" value="Genomic_DNA"/>
</dbReference>
<dbReference type="AlphaFoldDB" id="A0A2N0R215"/>
<protein>
    <submittedName>
        <fullName evidence="1">Uncharacterized protein</fullName>
    </submittedName>
</protein>
<dbReference type="VEuPathDB" id="FungiDB:FUN_020720"/>
<evidence type="ECO:0000313" key="2">
    <source>
        <dbReference type="Proteomes" id="UP000232688"/>
    </source>
</evidence>
<name>A0A2N0R215_9GLOM</name>
<dbReference type="Proteomes" id="UP000232688">
    <property type="component" value="Unassembled WGS sequence"/>
</dbReference>
<sequence>VINENSTIITSEAVKTIINRKRGFFNDVYDLSNVMKPIRDAILSLESSNLTLADCYFSLACFGQSINKISENENVNFRQHAIKSFNERFKMYNFDEYLLSYYIHPSYRGSGVKACQYQRIQSAAARIWQQMLKISNIAAYLKKFNHTKKQSAEILLAQIGEFYLQSVPYNTPYNSQLVVRGFGRFVDGCRSELPNYSKDRTADELCAILNDANLCDDDEYVDDYNEKEMIKLVSSPPVDDDREQVPSQNLEILQVLDLDLMFRDNLTDKQLELDGIDDFIQELDKEDDFDPDLLVQNFNS</sequence>
<reference evidence="1 2" key="1">
    <citation type="submission" date="2017-10" db="EMBL/GenBank/DDBJ databases">
        <title>Extensive intraspecific genome diversity in a model arbuscular mycorrhizal fungus.</title>
        <authorList>
            <person name="Chen E.C.H."/>
            <person name="Morin E."/>
            <person name="Baudet D."/>
            <person name="Noel J."/>
            <person name="Ndikumana S."/>
            <person name="Charron P."/>
            <person name="St-Onge C."/>
            <person name="Giorgi J."/>
            <person name="Grigoriev I.V."/>
            <person name="Roux C."/>
            <person name="Martin F.M."/>
            <person name="Corradi N."/>
        </authorList>
    </citation>
    <scope>NUCLEOTIDE SEQUENCE [LARGE SCALE GENOMIC DNA]</scope>
    <source>
        <strain evidence="1 2">A1</strain>
    </source>
</reference>
<gene>
    <name evidence="1" type="ORF">RhiirA1_401494</name>
</gene>
<evidence type="ECO:0000313" key="1">
    <source>
        <dbReference type="EMBL" id="PKC57323.1"/>
    </source>
</evidence>
<comment type="caution">
    <text evidence="1">The sequence shown here is derived from an EMBL/GenBank/DDBJ whole genome shotgun (WGS) entry which is preliminary data.</text>
</comment>
<organism evidence="1 2">
    <name type="scientific">Rhizophagus irregularis</name>
    <dbReference type="NCBI Taxonomy" id="588596"/>
    <lineage>
        <taxon>Eukaryota</taxon>
        <taxon>Fungi</taxon>
        <taxon>Fungi incertae sedis</taxon>
        <taxon>Mucoromycota</taxon>
        <taxon>Glomeromycotina</taxon>
        <taxon>Glomeromycetes</taxon>
        <taxon>Glomerales</taxon>
        <taxon>Glomeraceae</taxon>
        <taxon>Rhizophagus</taxon>
    </lineage>
</organism>
<proteinExistence type="predicted"/>